<evidence type="ECO:0000313" key="2">
    <source>
        <dbReference type="Proteomes" id="UP001055072"/>
    </source>
</evidence>
<sequence>MAATPKKLVHWALDLAKSPSVDSPGSEGSSTDSCSSSLPYINSQLIAHGYTHQPGISLDGTSKDDAERVVKCLLSMLSQRIDDISRTEDLSTKIRTLSYDHERLLAMYRGATETAANAEREMNLHKSRFASANRTLQSTENAHKQTTLELQRTRTALQAIRSTHQAEIKRLEKEKDKILDRWTKLADAQLNGSLNRSGPSSGFRCANAAVVEASEVQLRGRGTDLLEAALEQAARARHDLLEENERLKGVIMSSANELQRTVHTAQRFTGAEVPDEPPVLTSMELFPFAPANAAWEILSSLFDSLKQQFEPLMNSESLPGSSTAARKSQEDKESEERSRAREVGRLQAVIANLTSELNDAQTQSKTYAAQAKEMFERFAEEQRVTNATIHSKIVAAQDEENERLTQREQELEEERQRLTEAVIKLGTEKAALEAERIQFLEERRNWQVQAIMSDISSPMLSNEAGPSTSFAQHLPPEAQSSPKPSPTRSSRKSPRKSKSSISVGVSGAKKPRVPRRSSGAHKVKGKGKEKAAFRVIPSFETEVIAPRSTQAQPSFKTKMTTSQPQPPKAIVPAFVLPPPSPAAQLPSRDSIFTNNPIPPLPKIDFSGPSSHSTPDDTPPDEVLQTQSAQPVAGSSTAANPPLQPPTTPGVRRPFPMAKPLAPHMIHAYSPVKPSPLSRILRLGNSPDSPEPLLAAPALGPLTEQDESIELSPTPAFRHARFPDPPMSLAAELGVSEDDDTPLRDRVNGVKELPPRPSSSLGRYPAAKDKGKGKAQPVTLRTTGSGAREPVAAAEKPKTRSKSTTGPTLKTPKVIGGGVAKKAMRMTTRSATASAAAGPSNLKPATKPPPTKGGPRRVPIGSSKAAAMPTWKG</sequence>
<gene>
    <name evidence="1" type="ORF">BDY19DRAFT_930728</name>
</gene>
<accession>A0ACB8UBP8</accession>
<keyword evidence="2" id="KW-1185">Reference proteome</keyword>
<dbReference type="EMBL" id="MU274905">
    <property type="protein sequence ID" value="KAI0091494.1"/>
    <property type="molecule type" value="Genomic_DNA"/>
</dbReference>
<reference evidence="1" key="1">
    <citation type="journal article" date="2021" name="Environ. Microbiol.">
        <title>Gene family expansions and transcriptome signatures uncover fungal adaptations to wood decay.</title>
        <authorList>
            <person name="Hage H."/>
            <person name="Miyauchi S."/>
            <person name="Viragh M."/>
            <person name="Drula E."/>
            <person name="Min B."/>
            <person name="Chaduli D."/>
            <person name="Navarro D."/>
            <person name="Favel A."/>
            <person name="Norest M."/>
            <person name="Lesage-Meessen L."/>
            <person name="Balint B."/>
            <person name="Merenyi Z."/>
            <person name="de Eugenio L."/>
            <person name="Morin E."/>
            <person name="Martinez A.T."/>
            <person name="Baldrian P."/>
            <person name="Stursova M."/>
            <person name="Martinez M.J."/>
            <person name="Novotny C."/>
            <person name="Magnuson J.K."/>
            <person name="Spatafora J.W."/>
            <person name="Maurice S."/>
            <person name="Pangilinan J."/>
            <person name="Andreopoulos W."/>
            <person name="LaButti K."/>
            <person name="Hundley H."/>
            <person name="Na H."/>
            <person name="Kuo A."/>
            <person name="Barry K."/>
            <person name="Lipzen A."/>
            <person name="Henrissat B."/>
            <person name="Riley R."/>
            <person name="Ahrendt S."/>
            <person name="Nagy L.G."/>
            <person name="Grigoriev I.V."/>
            <person name="Martin F."/>
            <person name="Rosso M.N."/>
        </authorList>
    </citation>
    <scope>NUCLEOTIDE SEQUENCE</scope>
    <source>
        <strain evidence="1">CBS 384.51</strain>
    </source>
</reference>
<protein>
    <submittedName>
        <fullName evidence="1">Afadin and alpha-actinin-binding-domain-containing protein</fullName>
    </submittedName>
</protein>
<comment type="caution">
    <text evidence="1">The sequence shown here is derived from an EMBL/GenBank/DDBJ whole genome shotgun (WGS) entry which is preliminary data.</text>
</comment>
<name>A0ACB8UBP8_9APHY</name>
<proteinExistence type="predicted"/>
<dbReference type="Proteomes" id="UP001055072">
    <property type="component" value="Unassembled WGS sequence"/>
</dbReference>
<organism evidence="1 2">
    <name type="scientific">Irpex rosettiformis</name>
    <dbReference type="NCBI Taxonomy" id="378272"/>
    <lineage>
        <taxon>Eukaryota</taxon>
        <taxon>Fungi</taxon>
        <taxon>Dikarya</taxon>
        <taxon>Basidiomycota</taxon>
        <taxon>Agaricomycotina</taxon>
        <taxon>Agaricomycetes</taxon>
        <taxon>Polyporales</taxon>
        <taxon>Irpicaceae</taxon>
        <taxon>Irpex</taxon>
    </lineage>
</organism>
<evidence type="ECO:0000313" key="1">
    <source>
        <dbReference type="EMBL" id="KAI0091494.1"/>
    </source>
</evidence>